<evidence type="ECO:0008006" key="7">
    <source>
        <dbReference type="Google" id="ProtNLM"/>
    </source>
</evidence>
<reference evidence="4 5" key="1">
    <citation type="submission" date="2015-11" db="EMBL/GenBank/DDBJ databases">
        <authorList>
            <consortium name="Pathogen Informatics"/>
        </authorList>
    </citation>
    <scope>NUCLEOTIDE SEQUENCE [LARGE SCALE GENOMIC DNA]</scope>
    <source>
        <strain evidence="2 4">006A-0059</strain>
        <strain evidence="1 6">006A-0191</strain>
        <strain evidence="3 5">007A-0283</strain>
    </source>
</reference>
<dbReference type="InterPro" id="IPR049887">
    <property type="entry name" value="CmeU-like"/>
</dbReference>
<dbReference type="RefSeq" id="WP_034961843.1">
    <property type="nucleotide sequence ID" value="NZ_CBCRTP010000008.1"/>
</dbReference>
<name>A0A2S5J7F6_CAMHY</name>
<dbReference type="AlphaFoldDB" id="A0A2S5J7F6"/>
<accession>A0A2S5J7F6</accession>
<accession>A0A0S4RAT5</accession>
<gene>
    <name evidence="2" type="ORF">ERS686654_00911</name>
    <name evidence="1" type="ORF">ERS739220_00315</name>
    <name evidence="3" type="ORF">ERS739223_01161</name>
</gene>
<organism evidence="1 6">
    <name type="scientific">Campylobacter hyointestinalis subsp. hyointestinalis</name>
    <dbReference type="NCBI Taxonomy" id="91352"/>
    <lineage>
        <taxon>Bacteria</taxon>
        <taxon>Pseudomonadati</taxon>
        <taxon>Campylobacterota</taxon>
        <taxon>Epsilonproteobacteria</taxon>
        <taxon>Campylobacterales</taxon>
        <taxon>Campylobacteraceae</taxon>
        <taxon>Campylobacter</taxon>
    </lineage>
</organism>
<sequence>MEEVSEQEREFIKNQIESMLKARDAFFEVLDKNVPKQGNSNVFDFESCKDKSLKDLYKEFYAYDYSIRKILPYVYKRFGVSFNV</sequence>
<protein>
    <recommendedName>
        <fullName evidence="7">Chain-length determining protein</fullName>
    </recommendedName>
</protein>
<dbReference type="EMBL" id="FAVB01000002">
    <property type="protein sequence ID" value="CUU77983.1"/>
    <property type="molecule type" value="Genomic_DNA"/>
</dbReference>
<evidence type="ECO:0000313" key="2">
    <source>
        <dbReference type="EMBL" id="CUU77983.1"/>
    </source>
</evidence>
<dbReference type="Proteomes" id="UP000052257">
    <property type="component" value="Unassembled WGS sequence"/>
</dbReference>
<dbReference type="Proteomes" id="UP000052245">
    <property type="component" value="Unassembled WGS sequence"/>
</dbReference>
<evidence type="ECO:0000313" key="4">
    <source>
        <dbReference type="Proteomes" id="UP000052237"/>
    </source>
</evidence>
<dbReference type="Proteomes" id="UP000052237">
    <property type="component" value="Unassembled WGS sequence"/>
</dbReference>
<proteinExistence type="predicted"/>
<comment type="caution">
    <text evidence="1">The sequence shown here is derived from an EMBL/GenBank/DDBJ whole genome shotgun (WGS) entry which is preliminary data.</text>
</comment>
<keyword evidence="4" id="KW-1185">Reference proteome</keyword>
<evidence type="ECO:0000313" key="6">
    <source>
        <dbReference type="Proteomes" id="UP000052257"/>
    </source>
</evidence>
<dbReference type="EMBL" id="FAVC01000002">
    <property type="protein sequence ID" value="CUU85073.1"/>
    <property type="molecule type" value="Genomic_DNA"/>
</dbReference>
<evidence type="ECO:0000313" key="3">
    <source>
        <dbReference type="EMBL" id="CUU85073.1"/>
    </source>
</evidence>
<dbReference type="EMBL" id="FAUW01000001">
    <property type="protein sequence ID" value="CUU71223.1"/>
    <property type="molecule type" value="Genomic_DNA"/>
</dbReference>
<dbReference type="NCBIfam" id="NF041329">
    <property type="entry name" value="CmeU"/>
    <property type="match status" value="1"/>
</dbReference>
<evidence type="ECO:0000313" key="5">
    <source>
        <dbReference type="Proteomes" id="UP000052245"/>
    </source>
</evidence>
<evidence type="ECO:0000313" key="1">
    <source>
        <dbReference type="EMBL" id="CUU71223.1"/>
    </source>
</evidence>
<dbReference type="GeneID" id="29473497"/>